<evidence type="ECO:0000256" key="3">
    <source>
        <dbReference type="ARBA" id="ARBA00022741"/>
    </source>
</evidence>
<dbReference type="RefSeq" id="WP_085102858.1">
    <property type="nucleotide sequence ID" value="NZ_FWZU01000004.1"/>
</dbReference>
<dbReference type="AlphaFoldDB" id="A0A1X7E3X4"/>
<sequence>MATPFIITLDGPAGVGKSTLAKQLADHFEIAYLDTGAMFRATAWKLGEGSWNWDSSRIEEALKSFSFTLSGSGSNSVLSLNGVPLTNDIRTETVGMWASNVAKIPAVRAFQKIAQRKIGETTSLIAEGRDMGTVIFPQAPCKFFLDADLEERARRRFSQLEEMGKPADMSELLDQIKARDDQDRNRKEAPLKAADDAIIVDTTTLDIDGVFEKLVAEAKKISA</sequence>
<keyword evidence="2 8" id="KW-0808">Transferase</keyword>
<evidence type="ECO:0000256" key="6">
    <source>
        <dbReference type="ARBA" id="ARBA00047615"/>
    </source>
</evidence>
<feature type="domain" description="Cytidylate kinase" evidence="9">
    <location>
        <begin position="7"/>
        <end position="219"/>
    </location>
</feature>
<evidence type="ECO:0000256" key="7">
    <source>
        <dbReference type="ARBA" id="ARBA00048478"/>
    </source>
</evidence>
<dbReference type="STRING" id="1519643.SAMN06295933_2585"/>
<dbReference type="InterPro" id="IPR011994">
    <property type="entry name" value="Cytidylate_kinase_dom"/>
</dbReference>
<dbReference type="Pfam" id="PF02224">
    <property type="entry name" value="Cytidylate_kin"/>
    <property type="match status" value="1"/>
</dbReference>
<proteinExistence type="inferred from homology"/>
<evidence type="ECO:0000256" key="2">
    <source>
        <dbReference type="ARBA" id="ARBA00022679"/>
    </source>
</evidence>
<keyword evidence="4 8" id="KW-0418">Kinase</keyword>
<dbReference type="GO" id="GO:0005737">
    <property type="term" value="C:cytoplasm"/>
    <property type="evidence" value="ECO:0007669"/>
    <property type="project" value="UniProtKB-SubCell"/>
</dbReference>
<evidence type="ECO:0000256" key="8">
    <source>
        <dbReference type="HAMAP-Rule" id="MF_00238"/>
    </source>
</evidence>
<keyword evidence="8" id="KW-0963">Cytoplasm</keyword>
<evidence type="ECO:0000313" key="10">
    <source>
        <dbReference type="EMBL" id="SMF26773.1"/>
    </source>
</evidence>
<dbReference type="EC" id="2.7.4.25" evidence="8"/>
<gene>
    <name evidence="8" type="primary">cmk</name>
    <name evidence="10" type="ORF">SAMN06295933_2585</name>
</gene>
<dbReference type="Proteomes" id="UP000192906">
    <property type="component" value="Unassembled WGS sequence"/>
</dbReference>
<dbReference type="GO" id="GO:0005524">
    <property type="term" value="F:ATP binding"/>
    <property type="evidence" value="ECO:0007669"/>
    <property type="project" value="UniProtKB-UniRule"/>
</dbReference>
<keyword evidence="11" id="KW-1185">Reference proteome</keyword>
<evidence type="ECO:0000259" key="9">
    <source>
        <dbReference type="Pfam" id="PF02224"/>
    </source>
</evidence>
<dbReference type="SUPFAM" id="SSF52540">
    <property type="entry name" value="P-loop containing nucleoside triphosphate hydrolases"/>
    <property type="match status" value="1"/>
</dbReference>
<dbReference type="GO" id="GO:0036430">
    <property type="term" value="F:CMP kinase activity"/>
    <property type="evidence" value="ECO:0007669"/>
    <property type="project" value="RHEA"/>
</dbReference>
<dbReference type="EMBL" id="FWZU01000004">
    <property type="protein sequence ID" value="SMF26773.1"/>
    <property type="molecule type" value="Genomic_DNA"/>
</dbReference>
<comment type="subcellular location">
    <subcellularLocation>
        <location evidence="8">Cytoplasm</location>
    </subcellularLocation>
</comment>
<dbReference type="GO" id="GO:0036431">
    <property type="term" value="F:dCMP kinase activity"/>
    <property type="evidence" value="ECO:0007669"/>
    <property type="project" value="InterPro"/>
</dbReference>
<evidence type="ECO:0000256" key="4">
    <source>
        <dbReference type="ARBA" id="ARBA00022777"/>
    </source>
</evidence>
<comment type="similarity">
    <text evidence="1 8">Belongs to the cytidylate kinase family. Type 1 subfamily.</text>
</comment>
<name>A0A1X7E3X4_9BACT</name>
<protein>
    <recommendedName>
        <fullName evidence="8">Cytidylate kinase</fullName>
        <shortName evidence="8">CK</shortName>
        <ecNumber evidence="8">2.7.4.25</ecNumber>
    </recommendedName>
    <alternativeName>
        <fullName evidence="8">Cytidine monophosphate kinase</fullName>
        <shortName evidence="8">CMP kinase</shortName>
    </alternativeName>
</protein>
<reference evidence="11" key="1">
    <citation type="submission" date="2017-04" db="EMBL/GenBank/DDBJ databases">
        <authorList>
            <person name="Varghese N."/>
            <person name="Submissions S."/>
        </authorList>
    </citation>
    <scope>NUCLEOTIDE SEQUENCE [LARGE SCALE GENOMIC DNA]</scope>
    <source>
        <strain evidence="11">K3S</strain>
    </source>
</reference>
<dbReference type="InterPro" id="IPR003136">
    <property type="entry name" value="Cytidylate_kin"/>
</dbReference>
<dbReference type="Gene3D" id="3.40.50.300">
    <property type="entry name" value="P-loop containing nucleotide triphosphate hydrolases"/>
    <property type="match status" value="1"/>
</dbReference>
<keyword evidence="5 8" id="KW-0067">ATP-binding</keyword>
<dbReference type="OrthoDB" id="9807434at2"/>
<evidence type="ECO:0000313" key="11">
    <source>
        <dbReference type="Proteomes" id="UP000192906"/>
    </source>
</evidence>
<dbReference type="CDD" id="cd02020">
    <property type="entry name" value="CMPK"/>
    <property type="match status" value="1"/>
</dbReference>
<evidence type="ECO:0000256" key="1">
    <source>
        <dbReference type="ARBA" id="ARBA00009427"/>
    </source>
</evidence>
<dbReference type="GO" id="GO:0006220">
    <property type="term" value="P:pyrimidine nucleotide metabolic process"/>
    <property type="evidence" value="ECO:0007669"/>
    <property type="project" value="UniProtKB-UniRule"/>
</dbReference>
<dbReference type="InterPro" id="IPR027417">
    <property type="entry name" value="P-loop_NTPase"/>
</dbReference>
<organism evidence="10 11">
    <name type="scientific">Desulfovibrio gilichinskyi</name>
    <dbReference type="NCBI Taxonomy" id="1519643"/>
    <lineage>
        <taxon>Bacteria</taxon>
        <taxon>Pseudomonadati</taxon>
        <taxon>Thermodesulfobacteriota</taxon>
        <taxon>Desulfovibrionia</taxon>
        <taxon>Desulfovibrionales</taxon>
        <taxon>Desulfovibrionaceae</taxon>
        <taxon>Desulfovibrio</taxon>
    </lineage>
</organism>
<accession>A0A1X7E3X4</accession>
<evidence type="ECO:0000256" key="5">
    <source>
        <dbReference type="ARBA" id="ARBA00022840"/>
    </source>
</evidence>
<feature type="binding site" evidence="8">
    <location>
        <begin position="11"/>
        <end position="19"/>
    </location>
    <ligand>
        <name>ATP</name>
        <dbReference type="ChEBI" id="CHEBI:30616"/>
    </ligand>
</feature>
<dbReference type="HAMAP" id="MF_00238">
    <property type="entry name" value="Cytidyl_kinase_type1"/>
    <property type="match status" value="1"/>
</dbReference>
<keyword evidence="3 8" id="KW-0547">Nucleotide-binding</keyword>
<comment type="catalytic activity">
    <reaction evidence="7 8">
        <text>CMP + ATP = CDP + ADP</text>
        <dbReference type="Rhea" id="RHEA:11600"/>
        <dbReference type="ChEBI" id="CHEBI:30616"/>
        <dbReference type="ChEBI" id="CHEBI:58069"/>
        <dbReference type="ChEBI" id="CHEBI:60377"/>
        <dbReference type="ChEBI" id="CHEBI:456216"/>
        <dbReference type="EC" id="2.7.4.25"/>
    </reaction>
</comment>
<comment type="catalytic activity">
    <reaction evidence="6 8">
        <text>dCMP + ATP = dCDP + ADP</text>
        <dbReference type="Rhea" id="RHEA:25094"/>
        <dbReference type="ChEBI" id="CHEBI:30616"/>
        <dbReference type="ChEBI" id="CHEBI:57566"/>
        <dbReference type="ChEBI" id="CHEBI:58593"/>
        <dbReference type="ChEBI" id="CHEBI:456216"/>
        <dbReference type="EC" id="2.7.4.25"/>
    </reaction>
</comment>
<dbReference type="NCBIfam" id="TIGR00017">
    <property type="entry name" value="cmk"/>
    <property type="match status" value="1"/>
</dbReference>